<comment type="caution">
    <text evidence="1">The sequence shown here is derived from an EMBL/GenBank/DDBJ whole genome shotgun (WGS) entry which is preliminary data.</text>
</comment>
<protein>
    <submittedName>
        <fullName evidence="1">Uncharacterized protein</fullName>
    </submittedName>
</protein>
<proteinExistence type="predicted"/>
<gene>
    <name evidence="1" type="ORF">PCANC_19649</name>
</gene>
<keyword evidence="2" id="KW-1185">Reference proteome</keyword>
<sequence length="50" mass="5444">MTKALDRSEFENAMALARSRSQKGVCANPSALQSAAEADQRRQSVVMTQC</sequence>
<evidence type="ECO:0000313" key="2">
    <source>
        <dbReference type="Proteomes" id="UP000235388"/>
    </source>
</evidence>
<dbReference type="Proteomes" id="UP000235388">
    <property type="component" value="Unassembled WGS sequence"/>
</dbReference>
<dbReference type="AlphaFoldDB" id="A0A2N5UI03"/>
<dbReference type="EMBL" id="PGCJ01000223">
    <property type="protein sequence ID" value="PLW37373.1"/>
    <property type="molecule type" value="Genomic_DNA"/>
</dbReference>
<organism evidence="1 2">
    <name type="scientific">Puccinia coronata f. sp. avenae</name>
    <dbReference type="NCBI Taxonomy" id="200324"/>
    <lineage>
        <taxon>Eukaryota</taxon>
        <taxon>Fungi</taxon>
        <taxon>Dikarya</taxon>
        <taxon>Basidiomycota</taxon>
        <taxon>Pucciniomycotina</taxon>
        <taxon>Pucciniomycetes</taxon>
        <taxon>Pucciniales</taxon>
        <taxon>Pucciniaceae</taxon>
        <taxon>Puccinia</taxon>
    </lineage>
</organism>
<accession>A0A2N5UI03</accession>
<reference evidence="1 2" key="1">
    <citation type="submission" date="2017-11" db="EMBL/GenBank/DDBJ databases">
        <title>De novo assembly and phasing of dikaryotic genomes from two isolates of Puccinia coronata f. sp. avenae, the causal agent of oat crown rust.</title>
        <authorList>
            <person name="Miller M.E."/>
            <person name="Zhang Y."/>
            <person name="Omidvar V."/>
            <person name="Sperschneider J."/>
            <person name="Schwessinger B."/>
            <person name="Raley C."/>
            <person name="Palmer J.M."/>
            <person name="Garnica D."/>
            <person name="Upadhyaya N."/>
            <person name="Rathjen J."/>
            <person name="Taylor J.M."/>
            <person name="Park R.F."/>
            <person name="Dodds P.N."/>
            <person name="Hirsch C.D."/>
            <person name="Kianian S.F."/>
            <person name="Figueroa M."/>
        </authorList>
    </citation>
    <scope>NUCLEOTIDE SEQUENCE [LARGE SCALE GENOMIC DNA]</scope>
    <source>
        <strain evidence="1">12NC29</strain>
    </source>
</reference>
<evidence type="ECO:0000313" key="1">
    <source>
        <dbReference type="EMBL" id="PLW37373.1"/>
    </source>
</evidence>
<name>A0A2N5UI03_9BASI</name>